<sequence>MHLFIKLSSQEKNKIYQIFRKYGVKILIEGRDFFLIYSPEEIKDTLKMLDSVSVVGEVSLSNINVRRIKVKKEEKNG</sequence>
<evidence type="ECO:0008006" key="3">
    <source>
        <dbReference type="Google" id="ProtNLM"/>
    </source>
</evidence>
<name>A0ABS1GHD7_9AQUI</name>
<dbReference type="RefSeq" id="WP_200673726.1">
    <property type="nucleotide sequence ID" value="NZ_JAACYA010000001.1"/>
</dbReference>
<proteinExistence type="predicted"/>
<accession>A0ABS1GHD7</accession>
<dbReference type="EMBL" id="JAACYA010000001">
    <property type="protein sequence ID" value="MBK3332348.1"/>
    <property type="molecule type" value="Genomic_DNA"/>
</dbReference>
<gene>
    <name evidence="1" type="ORF">GWK41_04610</name>
</gene>
<evidence type="ECO:0000313" key="2">
    <source>
        <dbReference type="Proteomes" id="UP000772812"/>
    </source>
</evidence>
<keyword evidence="2" id="KW-1185">Reference proteome</keyword>
<dbReference type="Proteomes" id="UP000772812">
    <property type="component" value="Unassembled WGS sequence"/>
</dbReference>
<protein>
    <recommendedName>
        <fullName evidence="3">DUF4911 domain-containing protein</fullName>
    </recommendedName>
</protein>
<evidence type="ECO:0000313" key="1">
    <source>
        <dbReference type="EMBL" id="MBK3332348.1"/>
    </source>
</evidence>
<organism evidence="1 2">
    <name type="scientific">Persephonella atlantica</name>
    <dbReference type="NCBI Taxonomy" id="2699429"/>
    <lineage>
        <taxon>Bacteria</taxon>
        <taxon>Pseudomonadati</taxon>
        <taxon>Aquificota</taxon>
        <taxon>Aquificia</taxon>
        <taxon>Aquificales</taxon>
        <taxon>Hydrogenothermaceae</taxon>
        <taxon>Persephonella</taxon>
    </lineage>
</organism>
<reference evidence="1 2" key="1">
    <citation type="journal article" date="2021" name="Syst. Appl. Microbiol.">
        <title>Persephonella atlantica sp. nov.: How to adapt to physico-chemical gradients in high temperature hydrothermal habitats.</title>
        <authorList>
            <person name="Francois D.X."/>
            <person name="Godfroy A."/>
            <person name="Mathien C."/>
            <person name="Aube J."/>
            <person name="Cathalot C."/>
            <person name="Lesongeur F."/>
            <person name="L'Haridon S."/>
            <person name="Philippon X."/>
            <person name="Roussel E.G."/>
        </authorList>
    </citation>
    <scope>NUCLEOTIDE SEQUENCE [LARGE SCALE GENOMIC DNA]</scope>
    <source>
        <strain evidence="1 2">MO1340</strain>
    </source>
</reference>
<comment type="caution">
    <text evidence="1">The sequence shown here is derived from an EMBL/GenBank/DDBJ whole genome shotgun (WGS) entry which is preliminary data.</text>
</comment>